<dbReference type="AlphaFoldDB" id="A0A820HE99"/>
<gene>
    <name evidence="1" type="ORF">OTI717_LOCUS41761</name>
</gene>
<evidence type="ECO:0000313" key="1">
    <source>
        <dbReference type="EMBL" id="CAF4292016.1"/>
    </source>
</evidence>
<organism evidence="1 2">
    <name type="scientific">Rotaria sordida</name>
    <dbReference type="NCBI Taxonomy" id="392033"/>
    <lineage>
        <taxon>Eukaryota</taxon>
        <taxon>Metazoa</taxon>
        <taxon>Spiralia</taxon>
        <taxon>Gnathifera</taxon>
        <taxon>Rotifera</taxon>
        <taxon>Eurotatoria</taxon>
        <taxon>Bdelloidea</taxon>
        <taxon>Philodinida</taxon>
        <taxon>Philodinidae</taxon>
        <taxon>Rotaria</taxon>
    </lineage>
</organism>
<name>A0A820HE99_9BILA</name>
<reference evidence="1" key="1">
    <citation type="submission" date="2021-02" db="EMBL/GenBank/DDBJ databases">
        <authorList>
            <person name="Nowell W R."/>
        </authorList>
    </citation>
    <scope>NUCLEOTIDE SEQUENCE</scope>
</reference>
<evidence type="ECO:0000313" key="2">
    <source>
        <dbReference type="Proteomes" id="UP000663823"/>
    </source>
</evidence>
<protein>
    <submittedName>
        <fullName evidence="1">Uncharacterized protein</fullName>
    </submittedName>
</protein>
<dbReference type="Proteomes" id="UP000663823">
    <property type="component" value="Unassembled WGS sequence"/>
</dbReference>
<feature type="non-terminal residue" evidence="1">
    <location>
        <position position="1"/>
    </location>
</feature>
<accession>A0A820HE99</accession>
<proteinExistence type="predicted"/>
<sequence length="48" mass="5722">MKFMKDVSETFMTTNQTIDKITQEFKKLDKDVNIKIEYITCISIDLFL</sequence>
<dbReference type="EMBL" id="CAJOAX010044355">
    <property type="protein sequence ID" value="CAF4292016.1"/>
    <property type="molecule type" value="Genomic_DNA"/>
</dbReference>
<comment type="caution">
    <text evidence="1">The sequence shown here is derived from an EMBL/GenBank/DDBJ whole genome shotgun (WGS) entry which is preliminary data.</text>
</comment>